<feature type="signal peptide" evidence="1">
    <location>
        <begin position="1"/>
        <end position="18"/>
    </location>
</feature>
<organism evidence="2 3">
    <name type="scientific">Flavobacterium suaedae</name>
    <dbReference type="NCBI Taxonomy" id="1767027"/>
    <lineage>
        <taxon>Bacteria</taxon>
        <taxon>Pseudomonadati</taxon>
        <taxon>Bacteroidota</taxon>
        <taxon>Flavobacteriia</taxon>
        <taxon>Flavobacteriales</taxon>
        <taxon>Flavobacteriaceae</taxon>
        <taxon>Flavobacterium</taxon>
    </lineage>
</organism>
<sequence length="411" mass="47242">MRIFTFIAVFITAMSSFAQEQQAGYYITENGNRVEGYFKTTDFTNFSLLEFKEKNENSFSKLNKGDVSEYGVGVEYRFVKKTFKLDNSKLLNKRRLTSDYEPEWETVTDFLNMLVEGKAELYTYSTTKGGEYFLYAIPTEDIELQQFIYKDYMRSHTKIAQNTTYIQQIVDDLMCENGTVINYRAVDYDKDDLINVFEHYNLCNNVESITYTNNTGKGYEMKFSVFAGIYNTSYAVTDTRPESETKNFISPGVGAEVALVFPSEKWEVFMRAEFESISSETTGKYVRSYNTEVGDYKIKATILNFYPGVRYNFKSEKRYKLFADVAAGLNIPISGDIKFTRSILIDSGVYGSETYEYNLNAATSANIGIGYTYNKKYSVVLRYETGKNLGGTSNNYKVKLSRIGLNFMYTF</sequence>
<evidence type="ECO:0000313" key="2">
    <source>
        <dbReference type="EMBL" id="GGB75095.1"/>
    </source>
</evidence>
<evidence type="ECO:0008006" key="4">
    <source>
        <dbReference type="Google" id="ProtNLM"/>
    </source>
</evidence>
<name>A0ABQ1JRM7_9FLAO</name>
<accession>A0ABQ1JRM7</accession>
<protein>
    <recommendedName>
        <fullName evidence="4">Outer membrane protein beta-barrel domain-containing protein</fullName>
    </recommendedName>
</protein>
<keyword evidence="3" id="KW-1185">Reference proteome</keyword>
<evidence type="ECO:0000256" key="1">
    <source>
        <dbReference type="SAM" id="SignalP"/>
    </source>
</evidence>
<feature type="chain" id="PRO_5046536005" description="Outer membrane protein beta-barrel domain-containing protein" evidence="1">
    <location>
        <begin position="19"/>
        <end position="411"/>
    </location>
</feature>
<dbReference type="RefSeq" id="WP_188620529.1">
    <property type="nucleotide sequence ID" value="NZ_BMJE01000003.1"/>
</dbReference>
<dbReference type="Proteomes" id="UP000615760">
    <property type="component" value="Unassembled WGS sequence"/>
</dbReference>
<comment type="caution">
    <text evidence="2">The sequence shown here is derived from an EMBL/GenBank/DDBJ whole genome shotgun (WGS) entry which is preliminary data.</text>
</comment>
<evidence type="ECO:0000313" key="3">
    <source>
        <dbReference type="Proteomes" id="UP000615760"/>
    </source>
</evidence>
<gene>
    <name evidence="2" type="ORF">GCM10007424_13830</name>
</gene>
<proteinExistence type="predicted"/>
<reference evidence="3" key="1">
    <citation type="journal article" date="2019" name="Int. J. Syst. Evol. Microbiol.">
        <title>The Global Catalogue of Microorganisms (GCM) 10K type strain sequencing project: providing services to taxonomists for standard genome sequencing and annotation.</title>
        <authorList>
            <consortium name="The Broad Institute Genomics Platform"/>
            <consortium name="The Broad Institute Genome Sequencing Center for Infectious Disease"/>
            <person name="Wu L."/>
            <person name="Ma J."/>
        </authorList>
    </citation>
    <scope>NUCLEOTIDE SEQUENCE [LARGE SCALE GENOMIC DNA]</scope>
    <source>
        <strain evidence="3">CGMCC 1.15461</strain>
    </source>
</reference>
<keyword evidence="1" id="KW-0732">Signal</keyword>
<dbReference type="EMBL" id="BMJE01000003">
    <property type="protein sequence ID" value="GGB75095.1"/>
    <property type="molecule type" value="Genomic_DNA"/>
</dbReference>